<keyword evidence="2 6" id="KW-0732">Signal</keyword>
<dbReference type="PANTHER" id="PTHR33044">
    <property type="entry name" value="BIFUNCTIONAL INHIBITOR/LIPID-TRANSFER PROTEIN/SEED STORAGE 2S ALBUMIN SUPERFAMILY PROTEIN-RELATED"/>
    <property type="match status" value="1"/>
</dbReference>
<gene>
    <name evidence="9" type="primary">LOC100277221</name>
    <name evidence="8" type="ORF">ZEAMMB73_Zm00001d021357</name>
</gene>
<organism evidence="8">
    <name type="scientific">Zea mays</name>
    <name type="common">Maize</name>
    <dbReference type="NCBI Taxonomy" id="4577"/>
    <lineage>
        <taxon>Eukaryota</taxon>
        <taxon>Viridiplantae</taxon>
        <taxon>Streptophyta</taxon>
        <taxon>Embryophyta</taxon>
        <taxon>Tracheophyta</taxon>
        <taxon>Spermatophyta</taxon>
        <taxon>Magnoliopsida</taxon>
        <taxon>Liliopsida</taxon>
        <taxon>Poales</taxon>
        <taxon>Poaceae</taxon>
        <taxon>PACMAD clade</taxon>
        <taxon>Panicoideae</taxon>
        <taxon>Andropogonodae</taxon>
        <taxon>Andropogoneae</taxon>
        <taxon>Tripsacinae</taxon>
        <taxon>Zea</taxon>
    </lineage>
</organism>
<feature type="chain" id="PRO_5010805252" evidence="6">
    <location>
        <begin position="24"/>
        <end position="273"/>
    </location>
</feature>
<dbReference type="SMART" id="SM00499">
    <property type="entry name" value="AAI"/>
    <property type="match status" value="1"/>
</dbReference>
<dbReference type="GeneID" id="100277221"/>
<evidence type="ECO:0000313" key="8">
    <source>
        <dbReference type="EMBL" id="ONM56952.1"/>
    </source>
</evidence>
<dbReference type="KEGG" id="zma:100277221"/>
<feature type="compositionally biased region" description="Low complexity" evidence="5">
    <location>
        <begin position="161"/>
        <end position="176"/>
    </location>
</feature>
<dbReference type="EMBL" id="CM007650">
    <property type="protein sequence ID" value="ONM56952.1"/>
    <property type="molecule type" value="Genomic_DNA"/>
</dbReference>
<dbReference type="Gene3D" id="1.10.110.10">
    <property type="entry name" value="Plant lipid-transfer and hydrophobic proteins"/>
    <property type="match status" value="1"/>
</dbReference>
<dbReference type="Proteomes" id="UP000007305">
    <property type="component" value="Chromosome 7"/>
</dbReference>
<protein>
    <submittedName>
        <fullName evidence="8">Os07g0585250-like protein</fullName>
    </submittedName>
</protein>
<reference evidence="9" key="2">
    <citation type="submission" date="2019-07" db="EMBL/GenBank/DDBJ databases">
        <authorList>
            <person name="Seetharam A."/>
            <person name="Woodhouse M."/>
            <person name="Cannon E."/>
        </authorList>
    </citation>
    <scope>NUCLEOTIDE SEQUENCE [LARGE SCALE GENOMIC DNA]</scope>
    <source>
        <strain evidence="9">cv. B73</strain>
    </source>
</reference>
<dbReference type="eggNOG" id="ENOG502R4EB">
    <property type="taxonomic scope" value="Eukaryota"/>
</dbReference>
<dbReference type="Pfam" id="PF14368">
    <property type="entry name" value="LTP_2"/>
    <property type="match status" value="1"/>
</dbReference>
<feature type="signal peptide" evidence="6">
    <location>
        <begin position="1"/>
        <end position="23"/>
    </location>
</feature>
<dbReference type="OrthoDB" id="681759at2759"/>
<keyword evidence="10" id="KW-1185">Reference proteome</keyword>
<dbReference type="RefSeq" id="NP_001144326.2">
    <property type="nucleotide sequence ID" value="NM_001150854.2"/>
</dbReference>
<dbReference type="SUPFAM" id="SSF47699">
    <property type="entry name" value="Bifunctional inhibitor/lipid-transfer protein/seed storage 2S albumin"/>
    <property type="match status" value="1"/>
</dbReference>
<evidence type="ECO:0000256" key="5">
    <source>
        <dbReference type="SAM" id="MobiDB-lite"/>
    </source>
</evidence>
<dbReference type="InterPro" id="IPR043325">
    <property type="entry name" value="LTSS"/>
</dbReference>
<accession>A0A1D6IAE9</accession>
<evidence type="ECO:0000259" key="7">
    <source>
        <dbReference type="SMART" id="SM00499"/>
    </source>
</evidence>
<dbReference type="AlphaFoldDB" id="A0A1D6IAE9"/>
<evidence type="ECO:0000256" key="4">
    <source>
        <dbReference type="ARBA" id="ARBA00023180"/>
    </source>
</evidence>
<comment type="similarity">
    <text evidence="1">Belongs to the plant LTP family.</text>
</comment>
<name>A0A1D6IAE9_MAIZE</name>
<dbReference type="ExpressionAtlas" id="A0A1D6IAE9">
    <property type="expression patterns" value="baseline"/>
</dbReference>
<evidence type="ECO:0000313" key="9">
    <source>
        <dbReference type="EnsemblPlants" id="Zm00001eb320170_P001"/>
    </source>
</evidence>
<evidence type="ECO:0000256" key="1">
    <source>
        <dbReference type="ARBA" id="ARBA00009748"/>
    </source>
</evidence>
<sequence>MALFKCMCVFLVSLLLTLTFTNAQGGASQRTLPPFPCIPGQQRPPWLPPCPPPPAECYTSLSGLKPCVDFLTHTGVPPAPPTSACCDGLRSLVTDAPICLCHVVNGDINELLPTPMVPVRMVALPRLCAVPFPRATLRQCIRGHVPPMTPPPPEASPPESPSTLPASSSSTLSAASPPTPPASSPSSTNSTSDITARVTANSTNNIATGTAVDSTTGVTIDSTADTSDGATGITVKSIVDDSSYATGDSIPIILITTHILKVVVQSSKNRYAF</sequence>
<dbReference type="EnsemblPlants" id="Zm00001eb320170_T001">
    <property type="protein sequence ID" value="Zm00001eb320170_P001"/>
    <property type="gene ID" value="Zm00001eb320170"/>
</dbReference>
<dbReference type="FunCoup" id="A0A1D6IAE9">
    <property type="interactions" value="589"/>
</dbReference>
<keyword evidence="3" id="KW-1015">Disulfide bond</keyword>
<evidence type="ECO:0000256" key="3">
    <source>
        <dbReference type="ARBA" id="ARBA00023157"/>
    </source>
</evidence>
<dbReference type="InterPro" id="IPR036312">
    <property type="entry name" value="Bifun_inhib/LTP/seed_sf"/>
</dbReference>
<dbReference type="Gramene" id="Zm00001eb320170_T001">
    <property type="protein sequence ID" value="Zm00001eb320170_P001"/>
    <property type="gene ID" value="Zm00001eb320170"/>
</dbReference>
<dbReference type="PaxDb" id="4577-GRMZM2G058208_P01"/>
<feature type="region of interest" description="Disordered" evidence="5">
    <location>
        <begin position="143"/>
        <end position="194"/>
    </location>
</feature>
<evidence type="ECO:0000256" key="6">
    <source>
        <dbReference type="SAM" id="SignalP"/>
    </source>
</evidence>
<feature type="compositionally biased region" description="Pro residues" evidence="5">
    <location>
        <begin position="147"/>
        <end position="160"/>
    </location>
</feature>
<dbReference type="CDD" id="cd00010">
    <property type="entry name" value="AAI_LTSS"/>
    <property type="match status" value="1"/>
</dbReference>
<evidence type="ECO:0000256" key="2">
    <source>
        <dbReference type="ARBA" id="ARBA00022729"/>
    </source>
</evidence>
<reference evidence="9" key="3">
    <citation type="submission" date="2021-05" db="UniProtKB">
        <authorList>
            <consortium name="EnsemblPlants"/>
        </authorList>
    </citation>
    <scope>IDENTIFICATION</scope>
    <source>
        <strain evidence="9">cv. B73</strain>
    </source>
</reference>
<keyword evidence="4" id="KW-0325">Glycoprotein</keyword>
<evidence type="ECO:0000313" key="10">
    <source>
        <dbReference type="Proteomes" id="UP000007305"/>
    </source>
</evidence>
<feature type="domain" description="Bifunctional inhibitor/plant lipid transfer protein/seed storage helical" evidence="7">
    <location>
        <begin position="57"/>
        <end position="140"/>
    </location>
</feature>
<dbReference type="STRING" id="4577.A0A1D6IAE9"/>
<proteinExistence type="inferred from homology"/>
<dbReference type="InterPro" id="IPR016140">
    <property type="entry name" value="Bifunc_inhib/LTP/seed_store"/>
</dbReference>
<reference evidence="8 10" key="1">
    <citation type="submission" date="2015-12" db="EMBL/GenBank/DDBJ databases">
        <title>Update maize B73 reference genome by single molecule sequencing technologies.</title>
        <authorList>
            <consortium name="Maize Genome Sequencing Project"/>
            <person name="Ware D."/>
        </authorList>
    </citation>
    <scope>NUCLEOTIDE SEQUENCE [LARGE SCALE GENOMIC DNA]</scope>
    <source>
        <strain evidence="10">cv. B73</strain>
        <tissue evidence="8">Seedling</tissue>
    </source>
</reference>
<dbReference type="OMA" id="SKNRYAF"/>